<dbReference type="InterPro" id="IPR026876">
    <property type="entry name" value="Fn3_assoc_repeat"/>
</dbReference>
<dbReference type="InterPro" id="IPR013783">
    <property type="entry name" value="Ig-like_fold"/>
</dbReference>
<dbReference type="Pfam" id="PF13287">
    <property type="entry name" value="Fn3_assoc"/>
    <property type="match status" value="1"/>
</dbReference>
<dbReference type="InterPro" id="IPR036116">
    <property type="entry name" value="FN3_sf"/>
</dbReference>
<dbReference type="Pfam" id="PF13290">
    <property type="entry name" value="CHB_HEX_C_1"/>
    <property type="match status" value="1"/>
</dbReference>
<dbReference type="SUPFAM" id="SSF63825">
    <property type="entry name" value="YWTD domain"/>
    <property type="match status" value="2"/>
</dbReference>
<organism evidence="2 3">
    <name type="scientific">Leptospira stimsonii</name>
    <dbReference type="NCBI Taxonomy" id="2202203"/>
    <lineage>
        <taxon>Bacteria</taxon>
        <taxon>Pseudomonadati</taxon>
        <taxon>Spirochaetota</taxon>
        <taxon>Spirochaetia</taxon>
        <taxon>Leptospirales</taxon>
        <taxon>Leptospiraceae</taxon>
        <taxon>Leptospira</taxon>
    </lineage>
</organism>
<dbReference type="Gene3D" id="2.60.40.10">
    <property type="entry name" value="Immunoglobulins"/>
    <property type="match status" value="2"/>
</dbReference>
<dbReference type="AlphaFoldDB" id="A0A396Z7M2"/>
<dbReference type="InterPro" id="IPR059177">
    <property type="entry name" value="GH29D-like_dom"/>
</dbReference>
<feature type="domain" description="GH29D-like beta-sandwich" evidence="1">
    <location>
        <begin position="194"/>
        <end position="269"/>
    </location>
</feature>
<evidence type="ECO:0000259" key="1">
    <source>
        <dbReference type="Pfam" id="PF13290"/>
    </source>
</evidence>
<evidence type="ECO:0000313" key="3">
    <source>
        <dbReference type="Proteomes" id="UP000265798"/>
    </source>
</evidence>
<dbReference type="SUPFAM" id="SSF49265">
    <property type="entry name" value="Fibronectin type III"/>
    <property type="match status" value="1"/>
</dbReference>
<dbReference type="EMBL" id="QHCT01000003">
    <property type="protein sequence ID" value="RHX89714.1"/>
    <property type="molecule type" value="Genomic_DNA"/>
</dbReference>
<protein>
    <submittedName>
        <fullName evidence="2">Chitobiase</fullName>
    </submittedName>
</protein>
<comment type="caution">
    <text evidence="2">The sequence shown here is derived from an EMBL/GenBank/DDBJ whole genome shotgun (WGS) entry which is preliminary data.</text>
</comment>
<proteinExistence type="predicted"/>
<gene>
    <name evidence="2" type="ORF">DLM75_12175</name>
</gene>
<name>A0A396Z7M2_9LEPT</name>
<accession>A0A396Z7M2</accession>
<sequence length="1146" mass="119602">MLGSIKKIKLETGVKKGTVSRLTRSSFCRKSMKRVFPLFVFFFLFCFGCLKTGHSGIGNTIPFMIIDMEGTARIKGTFLDVNGDGITDGIDTNNNDVIDMLVSDTDQDGILDSIDTDGDGVTNHYLCHQMSHYSSRTGKNCTGNPLAFIDLENDGIADGFDVDNDGSINDPILKRIQEDLDSPSISISSNNLPGIYGNSQKVKLTCMDNIGPGSIVYTLDGSVPNFSPFHGIYSNAPSVHFNVGSDSVSGDYRIKYLCRDLAGNVSAIQESLYQIDTTLPVIIANTTSNFISNHPGAIGRSDITWSSNVSVAFTIRSGASDCGSGLEVTRGFLSSGTNSLFSVTAGGNFSGEGTKHFTIFGYVDLDGDGICTPGLDRIGSSSISIQRDDTPPSVSVSPDEGNFGTITNVSLTCSDSGSGCDQTVVNSLVNGTPTNPTIDALSGTIGTGSMYSGTAISTVDNATTSIKFIARDKAGNVSAVTQKRYTVDLATPNVTINSNLRYVSGENGSTAWQSDRSGTYQIILGGSSCTSGTVLSSGSVSAGGPDTVTAIDNTRLSIGDNTIRICVASAINVGNTTVTITKDQSAPNVSITSPTSTGPFPIGTSFTVSCADVGNAGCDKIAYTLDGTSPSFNVSRGIANGNLYSGSVSLSTAGQFQIKVIGIDKAGNISSIVSQTVNIGPPPSPNGVLVGAGNAKLVVSFIPVNGATSYKIYTANSSGVTTAMSSVSGTSSPITLSGLTNGTTKFVAMTAIHNGGESPLSVERSGTPTTSIPGATTAVHKDISGSVGQGTDSGKFPSAAIDPINKKLLVVTQNGSNGDKPSLFRCDLNGNSCQHFDISSGQGNNSGKSPSIVVDEIGGKILVATENGANSSKPSLFRCDLDGSNCGHFDISAGQGSGSGTNPKILIDQLNRKLLVVTNNLANGIRPSLFRCDIDGSNCIHEDISSGQGVQSGFTPIADLDYTNQKILVITRNQGNSNKPSLYRCDLDGTNCTHTDYSTGRSFFANILPAIALDRLNGKLLMSTYGMNNNTNEIDFFRSNLDGTSNTQSIITNMNSASSVGNIKLSMSLDFVNSKLILVYPGNGMQNQVIRTSLSGTSPVFNINQSADQGFNSGHDPFGLVDFVNGKYLILNYNGSHGGKLSLFVL</sequence>
<reference evidence="3" key="1">
    <citation type="submission" date="2018-05" db="EMBL/GenBank/DDBJ databases">
        <title>Leptospira yasudae sp. nov. and Leptospira stimsonii sp. nov., two pathogenic species of the genus Leptospira isolated from environmental sources.</title>
        <authorList>
            <person name="Casanovas-Massana A."/>
            <person name="Hamond C."/>
            <person name="Santos L.A."/>
            <person name="Hacker K.P."/>
            <person name="Balassiano I."/>
            <person name="Medeiros M.A."/>
            <person name="Reis M.G."/>
            <person name="Ko A.I."/>
            <person name="Wunder E.A."/>
        </authorList>
    </citation>
    <scope>NUCLEOTIDE SEQUENCE [LARGE SCALE GENOMIC DNA]</scope>
    <source>
        <strain evidence="3">Yale</strain>
    </source>
</reference>
<evidence type="ECO:0000313" key="2">
    <source>
        <dbReference type="EMBL" id="RHX89714.1"/>
    </source>
</evidence>
<dbReference type="Proteomes" id="UP000265798">
    <property type="component" value="Unassembled WGS sequence"/>
</dbReference>